<dbReference type="AlphaFoldDB" id="A0A212FC87"/>
<dbReference type="PANTHER" id="PTHR44755:SF11">
    <property type="entry name" value="ATRIAL NATRIURETIC PEPTIDE RECEPTOR 3 ISOFORM X1"/>
    <property type="match status" value="1"/>
</dbReference>
<dbReference type="EMBL" id="AGBW02009216">
    <property type="protein sequence ID" value="OWR51327.1"/>
    <property type="molecule type" value="Genomic_DNA"/>
</dbReference>
<accession>A0A212FC87</accession>
<dbReference type="PANTHER" id="PTHR44755">
    <property type="entry name" value="NATRIURETIC PEPTIDE RECEPTOR 3-RELATED"/>
    <property type="match status" value="1"/>
</dbReference>
<dbReference type="InterPro" id="IPR028082">
    <property type="entry name" value="Peripla_BP_I"/>
</dbReference>
<sequence>MGWWVVLVVVVPLVCVNCQNCRGEEPRERGCENVCDKYGNCKIRAALLLPKNTTYDACLPVVEPVLQLALQHEAVRDAFPSWLDFEWLTYDVTDCDAAYAVISAIDAYNDCTHVFFGPSCDYALASVARIAKFLGNTGTPIVTTGGFTFDFVKPKQTCQDEFYMMVRAGPLGFKDLAYFLIDIMRHYAWRQLVLINEPDAQMDVAGKSTCHLMMKTFANFLKIEDIIYIPWDTTSDGGLNYTENLKLYVGFKYSSWRGGFLLASTIHDYMIFEGIDVFGREIQPQQTYEDLLLQNVGNNYASESVWE</sequence>
<proteinExistence type="predicted"/>
<evidence type="ECO:0000259" key="6">
    <source>
        <dbReference type="Pfam" id="PF01094"/>
    </source>
</evidence>
<dbReference type="GO" id="GO:0007165">
    <property type="term" value="P:signal transduction"/>
    <property type="evidence" value="ECO:0007669"/>
    <property type="project" value="TreeGrafter"/>
</dbReference>
<evidence type="ECO:0000313" key="8">
    <source>
        <dbReference type="Proteomes" id="UP000007151"/>
    </source>
</evidence>
<dbReference type="eggNOG" id="KOG1023">
    <property type="taxonomic scope" value="Eukaryota"/>
</dbReference>
<protein>
    <recommendedName>
        <fullName evidence="6">Receptor ligand binding region domain-containing protein</fullName>
    </recommendedName>
</protein>
<dbReference type="KEGG" id="dpl:KGM_207364"/>
<keyword evidence="4" id="KW-0472">Membrane</keyword>
<keyword evidence="5" id="KW-0732">Signal</keyword>
<feature type="chain" id="PRO_5013030149" description="Receptor ligand binding region domain-containing protein" evidence="5">
    <location>
        <begin position="19"/>
        <end position="307"/>
    </location>
</feature>
<dbReference type="InParanoid" id="A0A212FC87"/>
<feature type="domain" description="Receptor ligand binding region" evidence="6">
    <location>
        <begin position="84"/>
        <end position="217"/>
    </location>
</feature>
<dbReference type="Gene3D" id="3.40.50.2300">
    <property type="match status" value="1"/>
</dbReference>
<name>A0A212FC87_DANPL</name>
<dbReference type="GO" id="GO:0016020">
    <property type="term" value="C:membrane"/>
    <property type="evidence" value="ECO:0007669"/>
    <property type="project" value="UniProtKB-SubCell"/>
</dbReference>
<comment type="subcellular location">
    <subcellularLocation>
        <location evidence="1">Membrane</location>
    </subcellularLocation>
</comment>
<dbReference type="GO" id="GO:0038023">
    <property type="term" value="F:signaling receptor activity"/>
    <property type="evidence" value="ECO:0007669"/>
    <property type="project" value="TreeGrafter"/>
</dbReference>
<dbReference type="InterPro" id="IPR052612">
    <property type="entry name" value="ANP_Clearance_Receptor"/>
</dbReference>
<keyword evidence="3" id="KW-1133">Transmembrane helix</keyword>
<gene>
    <name evidence="7" type="ORF">KGM_207364</name>
</gene>
<comment type="caution">
    <text evidence="7">The sequence shown here is derived from an EMBL/GenBank/DDBJ whole genome shotgun (WGS) entry which is preliminary data.</text>
</comment>
<evidence type="ECO:0000256" key="1">
    <source>
        <dbReference type="ARBA" id="ARBA00004370"/>
    </source>
</evidence>
<evidence type="ECO:0000256" key="3">
    <source>
        <dbReference type="ARBA" id="ARBA00022989"/>
    </source>
</evidence>
<evidence type="ECO:0000256" key="2">
    <source>
        <dbReference type="ARBA" id="ARBA00022692"/>
    </source>
</evidence>
<dbReference type="GO" id="GO:0017046">
    <property type="term" value="F:peptide hormone binding"/>
    <property type="evidence" value="ECO:0007669"/>
    <property type="project" value="TreeGrafter"/>
</dbReference>
<dbReference type="InterPro" id="IPR001828">
    <property type="entry name" value="ANF_lig-bd_rcpt"/>
</dbReference>
<dbReference type="SUPFAM" id="SSF53822">
    <property type="entry name" value="Periplasmic binding protein-like I"/>
    <property type="match status" value="1"/>
</dbReference>
<evidence type="ECO:0000313" key="7">
    <source>
        <dbReference type="EMBL" id="OWR51327.1"/>
    </source>
</evidence>
<feature type="signal peptide" evidence="5">
    <location>
        <begin position="1"/>
        <end position="18"/>
    </location>
</feature>
<dbReference type="Proteomes" id="UP000007151">
    <property type="component" value="Unassembled WGS sequence"/>
</dbReference>
<reference evidence="7 8" key="1">
    <citation type="journal article" date="2011" name="Cell">
        <title>The monarch butterfly genome yields insights into long-distance migration.</title>
        <authorList>
            <person name="Zhan S."/>
            <person name="Merlin C."/>
            <person name="Boore J.L."/>
            <person name="Reppert S.M."/>
        </authorList>
    </citation>
    <scope>NUCLEOTIDE SEQUENCE [LARGE SCALE GENOMIC DNA]</scope>
    <source>
        <strain evidence="7">F-2</strain>
    </source>
</reference>
<evidence type="ECO:0000256" key="5">
    <source>
        <dbReference type="SAM" id="SignalP"/>
    </source>
</evidence>
<keyword evidence="2" id="KW-0812">Transmembrane</keyword>
<organism evidence="7 8">
    <name type="scientific">Danaus plexippus plexippus</name>
    <dbReference type="NCBI Taxonomy" id="278856"/>
    <lineage>
        <taxon>Eukaryota</taxon>
        <taxon>Metazoa</taxon>
        <taxon>Ecdysozoa</taxon>
        <taxon>Arthropoda</taxon>
        <taxon>Hexapoda</taxon>
        <taxon>Insecta</taxon>
        <taxon>Pterygota</taxon>
        <taxon>Neoptera</taxon>
        <taxon>Endopterygota</taxon>
        <taxon>Lepidoptera</taxon>
        <taxon>Glossata</taxon>
        <taxon>Ditrysia</taxon>
        <taxon>Papilionoidea</taxon>
        <taxon>Nymphalidae</taxon>
        <taxon>Danainae</taxon>
        <taxon>Danaini</taxon>
        <taxon>Danaina</taxon>
        <taxon>Danaus</taxon>
        <taxon>Danaus</taxon>
    </lineage>
</organism>
<dbReference type="Pfam" id="PF01094">
    <property type="entry name" value="ANF_receptor"/>
    <property type="match status" value="1"/>
</dbReference>
<keyword evidence="8" id="KW-1185">Reference proteome</keyword>
<evidence type="ECO:0000256" key="4">
    <source>
        <dbReference type="ARBA" id="ARBA00023136"/>
    </source>
</evidence>